<evidence type="ECO:0008006" key="5">
    <source>
        <dbReference type="Google" id="ProtNLM"/>
    </source>
</evidence>
<evidence type="ECO:0000313" key="4">
    <source>
        <dbReference type="Proteomes" id="UP000179251"/>
    </source>
</evidence>
<keyword evidence="2" id="KW-1133">Transmembrane helix</keyword>
<dbReference type="Proteomes" id="UP000179251">
    <property type="component" value="Unassembled WGS sequence"/>
</dbReference>
<feature type="coiled-coil region" evidence="1">
    <location>
        <begin position="43"/>
        <end position="77"/>
    </location>
</feature>
<proteinExistence type="predicted"/>
<dbReference type="STRING" id="1798325.A2834_00965"/>
<dbReference type="AlphaFoldDB" id="A0A1F5VFS4"/>
<keyword evidence="2" id="KW-0812">Transmembrane</keyword>
<gene>
    <name evidence="3" type="ORF">A2834_00965</name>
</gene>
<comment type="caution">
    <text evidence="3">The sequence shown here is derived from an EMBL/GenBank/DDBJ whole genome shotgun (WGS) entry which is preliminary data.</text>
</comment>
<organism evidence="3 4">
    <name type="scientific">Candidatus Giovannonibacteria bacterium RIFCSPHIGHO2_01_FULL_45_23</name>
    <dbReference type="NCBI Taxonomy" id="1798325"/>
    <lineage>
        <taxon>Bacteria</taxon>
        <taxon>Candidatus Giovannoniibacteriota</taxon>
    </lineage>
</organism>
<name>A0A1F5VFS4_9BACT</name>
<evidence type="ECO:0000256" key="1">
    <source>
        <dbReference type="SAM" id="Coils"/>
    </source>
</evidence>
<feature type="transmembrane region" description="Helical" evidence="2">
    <location>
        <begin position="16"/>
        <end position="41"/>
    </location>
</feature>
<reference evidence="3 4" key="1">
    <citation type="journal article" date="2016" name="Nat. Commun.">
        <title>Thousands of microbial genomes shed light on interconnected biogeochemical processes in an aquifer system.</title>
        <authorList>
            <person name="Anantharaman K."/>
            <person name="Brown C.T."/>
            <person name="Hug L.A."/>
            <person name="Sharon I."/>
            <person name="Castelle C.J."/>
            <person name="Probst A.J."/>
            <person name="Thomas B.C."/>
            <person name="Singh A."/>
            <person name="Wilkins M.J."/>
            <person name="Karaoz U."/>
            <person name="Brodie E.L."/>
            <person name="Williams K.H."/>
            <person name="Hubbard S.S."/>
            <person name="Banfield J.F."/>
        </authorList>
    </citation>
    <scope>NUCLEOTIDE SEQUENCE [LARGE SCALE GENOMIC DNA]</scope>
</reference>
<dbReference type="EMBL" id="MFHD01000021">
    <property type="protein sequence ID" value="OGF62190.1"/>
    <property type="molecule type" value="Genomic_DNA"/>
</dbReference>
<evidence type="ECO:0000256" key="2">
    <source>
        <dbReference type="SAM" id="Phobius"/>
    </source>
</evidence>
<protein>
    <recommendedName>
        <fullName evidence="5">Cell division protein FtsL</fullName>
    </recommendedName>
</protein>
<keyword evidence="2" id="KW-0472">Membrane</keyword>
<sequence>MAFQEFQESKKADKLIFSWPAIMLVGFLCAAALVGISKVLLTEFALQKEINTLELKIKEAETSKKNFEEKLEAIRMEQGLDREARGKFNLKKPGEEVVLFVGDGLAKNVPEKTGLASVLAFLKKWLPSF</sequence>
<evidence type="ECO:0000313" key="3">
    <source>
        <dbReference type="EMBL" id="OGF62190.1"/>
    </source>
</evidence>
<accession>A0A1F5VFS4</accession>
<keyword evidence="1" id="KW-0175">Coiled coil</keyword>